<evidence type="ECO:0000256" key="3">
    <source>
        <dbReference type="ARBA" id="ARBA00022827"/>
    </source>
</evidence>
<sequence length="394" mass="42465">MHFETIIIGAGAAGMMCAAHAGRSVLVLDHAKAPGEKIRISGGGRCNFTNMWAEPANYLSANPHFCKSALARYTQWDFIELVNRHGIAWHEKTLGQLFCDGSAKQIVAMLLAEMDRVGAQLWLNSSVAELRKTDGGYSLDVNRDGGHRTLTCRNLVLASGGKSIPKMGATGFAYDVARQFGLNVTETRPGLVPFTFSDARFKPLSGTALPVRLSNALASFDEAMLFTHRGLSGPAVLQLSSYWHAGEAIRVNLIPELDLFTALRDQRQTSGRRDLSTELARHLPARLVDFLAPELALKGRLADQSDTALQTLCDGLRDWHLTPSGSEGYRTAEVTLGGIDTDGLSSKTMQAKAVPGLFVIGEAVDVTGWLGGYNFQWAWSSAYAAGVAIAKGAV</sequence>
<evidence type="ECO:0000259" key="4">
    <source>
        <dbReference type="Pfam" id="PF03486"/>
    </source>
</evidence>
<dbReference type="RefSeq" id="WP_406645236.1">
    <property type="nucleotide sequence ID" value="NZ_CP123584.1"/>
</dbReference>
<dbReference type="SUPFAM" id="SSF160996">
    <property type="entry name" value="HI0933 insert domain-like"/>
    <property type="match status" value="1"/>
</dbReference>
<evidence type="ECO:0000259" key="5">
    <source>
        <dbReference type="Pfam" id="PF22780"/>
    </source>
</evidence>
<proteinExistence type="predicted"/>
<evidence type="ECO:0000313" key="7">
    <source>
        <dbReference type="Proteomes" id="UP001623232"/>
    </source>
</evidence>
<keyword evidence="3" id="KW-0274">FAD</keyword>
<keyword evidence="2" id="KW-0285">Flavoprotein</keyword>
<evidence type="ECO:0000256" key="1">
    <source>
        <dbReference type="ARBA" id="ARBA00001974"/>
    </source>
</evidence>
<dbReference type="Proteomes" id="UP001623232">
    <property type="component" value="Chromosome"/>
</dbReference>
<dbReference type="InterPro" id="IPR004792">
    <property type="entry name" value="BaiN-like"/>
</dbReference>
<dbReference type="PRINTS" id="PR00368">
    <property type="entry name" value="FADPNR"/>
</dbReference>
<reference evidence="6 7" key="1">
    <citation type="submission" date="2023-04" db="EMBL/GenBank/DDBJ databases">
        <title>Complete genome sequence of Alisedimentitalea scapharcae.</title>
        <authorList>
            <person name="Rong J.-C."/>
            <person name="Yi M.-L."/>
            <person name="Zhao Q."/>
        </authorList>
    </citation>
    <scope>NUCLEOTIDE SEQUENCE [LARGE SCALE GENOMIC DNA]</scope>
    <source>
        <strain evidence="6 7">KCTC 42119</strain>
    </source>
</reference>
<keyword evidence="6" id="KW-0560">Oxidoreductase</keyword>
<accession>A0ABZ2XPV9</accession>
<dbReference type="EC" id="1.14.13.-" evidence="6"/>
<dbReference type="Pfam" id="PF03486">
    <property type="entry name" value="HI0933_like"/>
    <property type="match status" value="1"/>
</dbReference>
<feature type="domain" description="RsdA/BaiN/AoA(So)-like insert" evidence="5">
    <location>
        <begin position="188"/>
        <end position="334"/>
    </location>
</feature>
<dbReference type="PANTHER" id="PTHR42887:SF2">
    <property type="entry name" value="OS12G0638800 PROTEIN"/>
    <property type="match status" value="1"/>
</dbReference>
<evidence type="ECO:0000256" key="2">
    <source>
        <dbReference type="ARBA" id="ARBA00022630"/>
    </source>
</evidence>
<dbReference type="InterPro" id="IPR023166">
    <property type="entry name" value="BaiN-like_dom_sf"/>
</dbReference>
<dbReference type="Gene3D" id="3.50.50.60">
    <property type="entry name" value="FAD/NAD(P)-binding domain"/>
    <property type="match status" value="1"/>
</dbReference>
<keyword evidence="7" id="KW-1185">Reference proteome</keyword>
<dbReference type="Pfam" id="PF22780">
    <property type="entry name" value="HI0933_like_1st"/>
    <property type="match status" value="1"/>
</dbReference>
<protein>
    <submittedName>
        <fullName evidence="6">NAD(P)/FAD-dependent oxidoreductase</fullName>
        <ecNumber evidence="6">1.14.13.-</ecNumber>
    </submittedName>
</protein>
<dbReference type="InterPro" id="IPR057661">
    <property type="entry name" value="RsdA/BaiN/AoA(So)_Rossmann"/>
</dbReference>
<dbReference type="PANTHER" id="PTHR42887">
    <property type="entry name" value="OS12G0638800 PROTEIN"/>
    <property type="match status" value="1"/>
</dbReference>
<dbReference type="InterPro" id="IPR055178">
    <property type="entry name" value="RsdA/BaiN/AoA(So)-like_dom"/>
</dbReference>
<dbReference type="EMBL" id="CP123584">
    <property type="protein sequence ID" value="WZK87903.1"/>
    <property type="molecule type" value="Genomic_DNA"/>
</dbReference>
<comment type="cofactor">
    <cofactor evidence="1">
        <name>FAD</name>
        <dbReference type="ChEBI" id="CHEBI:57692"/>
    </cofactor>
</comment>
<dbReference type="SUPFAM" id="SSF51905">
    <property type="entry name" value="FAD/NAD(P)-binding domain"/>
    <property type="match status" value="1"/>
</dbReference>
<feature type="domain" description="RsdA/BaiN/AoA(So)-like Rossmann fold-like" evidence="4">
    <location>
        <begin position="4"/>
        <end position="387"/>
    </location>
</feature>
<evidence type="ECO:0000313" key="6">
    <source>
        <dbReference type="EMBL" id="WZK87903.1"/>
    </source>
</evidence>
<dbReference type="InterPro" id="IPR036188">
    <property type="entry name" value="FAD/NAD-bd_sf"/>
</dbReference>
<dbReference type="NCBIfam" id="TIGR00275">
    <property type="entry name" value="aminoacetone oxidase family FAD-binding enzyme"/>
    <property type="match status" value="1"/>
</dbReference>
<organism evidence="6 7">
    <name type="scientific">Aliisedimentitalea scapharcae</name>
    <dbReference type="NCBI Taxonomy" id="1524259"/>
    <lineage>
        <taxon>Bacteria</taxon>
        <taxon>Pseudomonadati</taxon>
        <taxon>Pseudomonadota</taxon>
        <taxon>Alphaproteobacteria</taxon>
        <taxon>Rhodobacterales</taxon>
        <taxon>Roseobacteraceae</taxon>
        <taxon>Aliisedimentitalea</taxon>
    </lineage>
</organism>
<dbReference type="Gene3D" id="2.40.30.10">
    <property type="entry name" value="Translation factors"/>
    <property type="match status" value="1"/>
</dbReference>
<dbReference type="Gene3D" id="1.10.8.260">
    <property type="entry name" value="HI0933 insert domain-like"/>
    <property type="match status" value="1"/>
</dbReference>
<name>A0ABZ2XPV9_9RHOB</name>
<dbReference type="GO" id="GO:0016491">
    <property type="term" value="F:oxidoreductase activity"/>
    <property type="evidence" value="ECO:0007669"/>
    <property type="project" value="UniProtKB-KW"/>
</dbReference>
<gene>
    <name evidence="6" type="ORF">QEZ52_14985</name>
</gene>